<keyword evidence="1" id="KW-1133">Transmembrane helix</keyword>
<feature type="transmembrane region" description="Helical" evidence="1">
    <location>
        <begin position="169"/>
        <end position="189"/>
    </location>
</feature>
<feature type="transmembrane region" description="Helical" evidence="1">
    <location>
        <begin position="195"/>
        <end position="216"/>
    </location>
</feature>
<evidence type="ECO:0000256" key="1">
    <source>
        <dbReference type="SAM" id="Phobius"/>
    </source>
</evidence>
<evidence type="ECO:0000313" key="3">
    <source>
        <dbReference type="WBParaSite" id="ACAC_0000345601-mRNA-1"/>
    </source>
</evidence>
<protein>
    <submittedName>
        <fullName evidence="3">G_PROTEIN_RECEP_F1_2 domain-containing protein</fullName>
    </submittedName>
</protein>
<dbReference type="WBParaSite" id="ACAC_0000345601-mRNA-1">
    <property type="protein sequence ID" value="ACAC_0000345601-mRNA-1"/>
    <property type="gene ID" value="ACAC_0000345601"/>
</dbReference>
<feature type="transmembrane region" description="Helical" evidence="1">
    <location>
        <begin position="47"/>
        <end position="70"/>
    </location>
</feature>
<reference evidence="3" key="2">
    <citation type="submission" date="2017-02" db="UniProtKB">
        <authorList>
            <consortium name="WormBaseParasite"/>
        </authorList>
    </citation>
    <scope>IDENTIFICATION</scope>
</reference>
<dbReference type="Proteomes" id="UP000035642">
    <property type="component" value="Unassembled WGS sequence"/>
</dbReference>
<organism evidence="2 3">
    <name type="scientific">Angiostrongylus cantonensis</name>
    <name type="common">Rat lungworm</name>
    <dbReference type="NCBI Taxonomy" id="6313"/>
    <lineage>
        <taxon>Eukaryota</taxon>
        <taxon>Metazoa</taxon>
        <taxon>Ecdysozoa</taxon>
        <taxon>Nematoda</taxon>
        <taxon>Chromadorea</taxon>
        <taxon>Rhabditida</taxon>
        <taxon>Rhabditina</taxon>
        <taxon>Rhabditomorpha</taxon>
        <taxon>Strongyloidea</taxon>
        <taxon>Metastrongylidae</taxon>
        <taxon>Angiostrongylus</taxon>
    </lineage>
</organism>
<proteinExistence type="predicted"/>
<keyword evidence="1" id="KW-0472">Membrane</keyword>
<feature type="transmembrane region" description="Helical" evidence="1">
    <location>
        <begin position="15"/>
        <end position="35"/>
    </location>
</feature>
<reference evidence="2" key="1">
    <citation type="submission" date="2012-09" db="EMBL/GenBank/DDBJ databases">
        <authorList>
            <person name="Martin A.A."/>
        </authorList>
    </citation>
    <scope>NUCLEOTIDE SEQUENCE</scope>
</reference>
<sequence>MNSILYFKVRQGSTILNECGRFVLLIVVGVTYYCLEQKHYFVNVDAFRPVVACMGTLYGVGTICAVIGVFHERRSLVHVHVTIVTSLMVFIDIIAVAIVVIMAIGESASSSMLEMLGMFCTSRLFVLHSFLCHSLLVSGSASPMFAQVSGNRLKYTHTLPQHFVDEQKFYAILGPFWMYLGAITLHIWVAVNMCFLQVFNSFISFLDVSLALANIIN</sequence>
<dbReference type="AlphaFoldDB" id="A0A0K0D078"/>
<keyword evidence="2" id="KW-1185">Reference proteome</keyword>
<feature type="transmembrane region" description="Helical" evidence="1">
    <location>
        <begin position="82"/>
        <end position="105"/>
    </location>
</feature>
<evidence type="ECO:0000313" key="2">
    <source>
        <dbReference type="Proteomes" id="UP000035642"/>
    </source>
</evidence>
<keyword evidence="1" id="KW-0812">Transmembrane</keyword>
<accession>A0A0K0D078</accession>
<name>A0A0K0D078_ANGCA</name>